<dbReference type="RefSeq" id="WP_010230895.1">
    <property type="nucleotide sequence ID" value="NZ_CP007217.1"/>
</dbReference>
<keyword evidence="4" id="KW-0066">ATP synthesis</keyword>
<evidence type="ECO:0000313" key="7">
    <source>
        <dbReference type="Proteomes" id="UP000260363"/>
    </source>
</evidence>
<dbReference type="GO" id="GO:0042777">
    <property type="term" value="P:proton motive force-driven plasma membrane ATP synthesis"/>
    <property type="evidence" value="ECO:0007669"/>
    <property type="project" value="UniProtKB-UniRule"/>
</dbReference>
<sequence length="203" mass="23223">MSSQIKLTKNSYRAEKQKLNLLGMYLPTLKLKKALLQAEVQSAMRSAAESMAANEQARDRMHAFAELFSIPLYTDAVEQCFSIDIFEKDVENIAGVEVPLLKRVVLTSLEYSLLDTPIWIDSLIASAKEYVLSKIYAENAQERLRLLEEELRRVSIRVNLFEKKLIPTTSQTIKKIAIFLSDRSITDVGQMKMAKKKIQQHKE</sequence>
<dbReference type="NCBIfam" id="NF002565">
    <property type="entry name" value="PRK02195.1"/>
    <property type="match status" value="1"/>
</dbReference>
<dbReference type="KEGG" id="cmx:DNC_02935"/>
<keyword evidence="6" id="KW-0378">Hydrolase</keyword>
<dbReference type="KEGG" id="cmg:NC81_02930"/>
<dbReference type="Gene3D" id="1.10.287.3240">
    <property type="match status" value="1"/>
</dbReference>
<dbReference type="InterPro" id="IPR002699">
    <property type="entry name" value="V_ATPase_D"/>
</dbReference>
<dbReference type="GO" id="GO:0005524">
    <property type="term" value="F:ATP binding"/>
    <property type="evidence" value="ECO:0007669"/>
    <property type="project" value="UniProtKB-UniRule"/>
</dbReference>
<feature type="coiled-coil region" evidence="5">
    <location>
        <begin position="137"/>
        <end position="164"/>
    </location>
</feature>
<dbReference type="PANTHER" id="PTHR11671">
    <property type="entry name" value="V-TYPE ATP SYNTHASE SUBUNIT D"/>
    <property type="match status" value="1"/>
</dbReference>
<dbReference type="GeneID" id="1245939"/>
<evidence type="ECO:0000256" key="4">
    <source>
        <dbReference type="HAMAP-Rule" id="MF_00271"/>
    </source>
</evidence>
<dbReference type="SMR" id="A0A069ZYD8"/>
<keyword evidence="5" id="KW-0175">Coiled coil</keyword>
<evidence type="ECO:0000256" key="3">
    <source>
        <dbReference type="ARBA" id="ARBA00023065"/>
    </source>
</evidence>
<name>A0A069ZYD8_CHLMR</name>
<evidence type="ECO:0000256" key="2">
    <source>
        <dbReference type="ARBA" id="ARBA00022448"/>
    </source>
</evidence>
<dbReference type="PATRIC" id="fig|243161.6.peg.618"/>
<gene>
    <name evidence="4" type="primary">atpD</name>
    <name evidence="6" type="ORF">BD36_03105</name>
</gene>
<dbReference type="NCBIfam" id="TIGR00309">
    <property type="entry name" value="V_ATPase_subD"/>
    <property type="match status" value="1"/>
</dbReference>
<comment type="function">
    <text evidence="4">Produces ATP from ADP in the presence of a proton gradient across the membrane.</text>
</comment>
<keyword evidence="4" id="KW-0375">Hydrogen ion transport</keyword>
<reference evidence="6 7" key="1">
    <citation type="submission" date="2014-02" db="EMBL/GenBank/DDBJ databases">
        <authorList>
            <person name="Chen C."/>
            <person name="Conrad T.A."/>
            <person name="Zhou Z."/>
            <person name="Lai Z."/>
            <person name="Zhong G."/>
        </authorList>
    </citation>
    <scope>NUCLEOTIDE SEQUENCE [LARGE SCALE GENOMIC DNA]</scope>
    <source>
        <strain evidence="6 7">Nigg3-28</strain>
    </source>
</reference>
<dbReference type="KEGG" id="cmm:NC80_02915"/>
<dbReference type="OMA" id="VQIPGYK"/>
<keyword evidence="2 4" id="KW-0813">Transport</keyword>
<dbReference type="Proteomes" id="UP000260363">
    <property type="component" value="Chromosome"/>
</dbReference>
<protein>
    <recommendedName>
        <fullName evidence="4">V-type ATP synthase subunit D</fullName>
    </recommendedName>
    <alternativeName>
        <fullName evidence="4">V-ATPase subunit D</fullName>
    </alternativeName>
</protein>
<dbReference type="GO" id="GO:0046961">
    <property type="term" value="F:proton-transporting ATPase activity, rotational mechanism"/>
    <property type="evidence" value="ECO:0007669"/>
    <property type="project" value="InterPro"/>
</dbReference>
<dbReference type="GO" id="GO:0016787">
    <property type="term" value="F:hydrolase activity"/>
    <property type="evidence" value="ECO:0007669"/>
    <property type="project" value="UniProtKB-KW"/>
</dbReference>
<keyword evidence="3 4" id="KW-0406">Ion transport</keyword>
<dbReference type="AlphaFoldDB" id="A0A069ZYD8"/>
<evidence type="ECO:0000256" key="5">
    <source>
        <dbReference type="SAM" id="Coils"/>
    </source>
</evidence>
<evidence type="ECO:0000313" key="6">
    <source>
        <dbReference type="EMBL" id="AJR10653.1"/>
    </source>
</evidence>
<evidence type="ECO:0000256" key="1">
    <source>
        <dbReference type="ARBA" id="ARBA00005850"/>
    </source>
</evidence>
<accession>A0A069ZYD8</accession>
<dbReference type="Pfam" id="PF01813">
    <property type="entry name" value="ATP-synt_D"/>
    <property type="match status" value="1"/>
</dbReference>
<dbReference type="EMBL" id="CP007217">
    <property type="protein sequence ID" value="AJR10653.1"/>
    <property type="molecule type" value="Genomic_DNA"/>
</dbReference>
<organism evidence="6 7">
    <name type="scientific">Chlamydia muridarum</name>
    <dbReference type="NCBI Taxonomy" id="83560"/>
    <lineage>
        <taxon>Bacteria</taxon>
        <taxon>Pseudomonadati</taxon>
        <taxon>Chlamydiota</taxon>
        <taxon>Chlamydiia</taxon>
        <taxon>Chlamydiales</taxon>
        <taxon>Chlamydiaceae</taxon>
        <taxon>Chlamydia/Chlamydophila group</taxon>
        <taxon>Chlamydia</taxon>
    </lineage>
</organism>
<dbReference type="HAMAP" id="MF_00271">
    <property type="entry name" value="ATP_synth_D_arch"/>
    <property type="match status" value="1"/>
</dbReference>
<dbReference type="STRING" id="83560.NC80_02915"/>
<proteinExistence type="inferred from homology"/>
<dbReference type="GO" id="GO:0046933">
    <property type="term" value="F:proton-transporting ATP synthase activity, rotational mechanism"/>
    <property type="evidence" value="ECO:0007669"/>
    <property type="project" value="UniProtKB-UniRule"/>
</dbReference>
<comment type="similarity">
    <text evidence="1 4">Belongs to the V-ATPase D subunit family.</text>
</comment>